<gene>
    <name evidence="2" type="ORF">DW084_03175</name>
</gene>
<evidence type="ECO:0000313" key="3">
    <source>
        <dbReference type="Proteomes" id="UP000286288"/>
    </source>
</evidence>
<dbReference type="AlphaFoldDB" id="A0A415EWL6"/>
<dbReference type="Gene3D" id="1.20.58.1910">
    <property type="match status" value="1"/>
</dbReference>
<dbReference type="Proteomes" id="UP000286288">
    <property type="component" value="Unassembled WGS sequence"/>
</dbReference>
<dbReference type="PANTHER" id="PTHR33594">
    <property type="entry name" value="SUPERFAMILY HYDROLASE, PUTATIVE (AFU_ORTHOLOGUE AFUA_1G03035)-RELATED"/>
    <property type="match status" value="1"/>
</dbReference>
<feature type="domain" description="HD/PDEase" evidence="1">
    <location>
        <begin position="25"/>
        <end position="143"/>
    </location>
</feature>
<dbReference type="SUPFAM" id="SSF109604">
    <property type="entry name" value="HD-domain/PDEase-like"/>
    <property type="match status" value="1"/>
</dbReference>
<protein>
    <submittedName>
        <fullName evidence="2">HD domain-containing protein</fullName>
    </submittedName>
</protein>
<dbReference type="CDD" id="cd00077">
    <property type="entry name" value="HDc"/>
    <property type="match status" value="1"/>
</dbReference>
<comment type="caution">
    <text evidence="2">The sequence shown here is derived from an EMBL/GenBank/DDBJ whole genome shotgun (WGS) entry which is preliminary data.</text>
</comment>
<sequence length="219" mass="24382">MKEEHNVADLSKVIAYAESILGNDYTGHGFDHVKRVAGLSQAIIDADELAVDRFVVQAAAYLHDTVDDKVVADVTAASNEVRTCLTAAGASEAQTKEIFSIIENLSFSKELLQGAQVVSVEGRVVRDADRLDALGAIGILRTSYFGGSHQHPIHVSDLAPKTFQDHEDYRKGTTVINHFYEKLFLLPEKMTTDYGKKEAQRRVAFMKNFLEEFYAEWDV</sequence>
<accession>A0A415EWL6</accession>
<organism evidence="2 3">
    <name type="scientific">Enterococcus casseliflavus</name>
    <name type="common">Enterococcus flavescens</name>
    <dbReference type="NCBI Taxonomy" id="37734"/>
    <lineage>
        <taxon>Bacteria</taxon>
        <taxon>Bacillati</taxon>
        <taxon>Bacillota</taxon>
        <taxon>Bacilli</taxon>
        <taxon>Lactobacillales</taxon>
        <taxon>Enterococcaceae</taxon>
        <taxon>Enterococcus</taxon>
    </lineage>
</organism>
<evidence type="ECO:0000313" key="2">
    <source>
        <dbReference type="EMBL" id="RHK07687.1"/>
    </source>
</evidence>
<dbReference type="InterPro" id="IPR006674">
    <property type="entry name" value="HD_domain"/>
</dbReference>
<proteinExistence type="predicted"/>
<dbReference type="InterPro" id="IPR003607">
    <property type="entry name" value="HD/PDEase_dom"/>
</dbReference>
<name>A0A415EWL6_ENTCA</name>
<reference evidence="2 3" key="1">
    <citation type="submission" date="2018-08" db="EMBL/GenBank/DDBJ databases">
        <title>A genome reference for cultivated species of the human gut microbiota.</title>
        <authorList>
            <person name="Zou Y."/>
            <person name="Xue W."/>
            <person name="Luo G."/>
        </authorList>
    </citation>
    <scope>NUCLEOTIDE SEQUENCE [LARGE SCALE GENOMIC DNA]</scope>
    <source>
        <strain evidence="2 3">AF48-16</strain>
    </source>
</reference>
<dbReference type="SMART" id="SM00471">
    <property type="entry name" value="HDc"/>
    <property type="match status" value="1"/>
</dbReference>
<evidence type="ECO:0000259" key="1">
    <source>
        <dbReference type="SMART" id="SM00471"/>
    </source>
</evidence>
<dbReference type="Gene3D" id="1.10.472.50">
    <property type="entry name" value="HD-domain/PDEase-like"/>
    <property type="match status" value="1"/>
</dbReference>
<dbReference type="PANTHER" id="PTHR33594:SF1">
    <property type="entry name" value="HD_PDEASE DOMAIN-CONTAINING PROTEIN"/>
    <property type="match status" value="1"/>
</dbReference>
<dbReference type="Pfam" id="PF01966">
    <property type="entry name" value="HD"/>
    <property type="match status" value="1"/>
</dbReference>
<dbReference type="EMBL" id="QRMZ01000003">
    <property type="protein sequence ID" value="RHK07687.1"/>
    <property type="molecule type" value="Genomic_DNA"/>
</dbReference>